<organism evidence="1 2">
    <name type="scientific">Mariniblastus fucicola</name>
    <dbReference type="NCBI Taxonomy" id="980251"/>
    <lineage>
        <taxon>Bacteria</taxon>
        <taxon>Pseudomonadati</taxon>
        <taxon>Planctomycetota</taxon>
        <taxon>Planctomycetia</taxon>
        <taxon>Pirellulales</taxon>
        <taxon>Pirellulaceae</taxon>
        <taxon>Mariniblastus</taxon>
    </lineage>
</organism>
<keyword evidence="2" id="KW-1185">Reference proteome</keyword>
<dbReference type="Proteomes" id="UP000322214">
    <property type="component" value="Chromosome"/>
</dbReference>
<accession>A0A5B9P788</accession>
<dbReference type="EMBL" id="CP042912">
    <property type="protein sequence ID" value="QEG22168.1"/>
    <property type="molecule type" value="Genomic_DNA"/>
</dbReference>
<evidence type="ECO:0000313" key="1">
    <source>
        <dbReference type="EMBL" id="QEG22168.1"/>
    </source>
</evidence>
<dbReference type="STRING" id="980251.GCA_001642875_03516"/>
<evidence type="ECO:0000313" key="2">
    <source>
        <dbReference type="Proteomes" id="UP000322214"/>
    </source>
</evidence>
<dbReference type="RefSeq" id="WP_148618764.1">
    <property type="nucleotide sequence ID" value="NZ_CP042912.1"/>
</dbReference>
<evidence type="ECO:0008006" key="3">
    <source>
        <dbReference type="Google" id="ProtNLM"/>
    </source>
</evidence>
<dbReference type="AlphaFoldDB" id="A0A5B9P788"/>
<reference evidence="1 2" key="1">
    <citation type="submission" date="2019-08" db="EMBL/GenBank/DDBJ databases">
        <title>Deep-cultivation of Planctomycetes and their phenomic and genomic characterization uncovers novel biology.</title>
        <authorList>
            <person name="Wiegand S."/>
            <person name="Jogler M."/>
            <person name="Boedeker C."/>
            <person name="Pinto D."/>
            <person name="Vollmers J."/>
            <person name="Rivas-Marin E."/>
            <person name="Kohn T."/>
            <person name="Peeters S.H."/>
            <person name="Heuer A."/>
            <person name="Rast P."/>
            <person name="Oberbeckmann S."/>
            <person name="Bunk B."/>
            <person name="Jeske O."/>
            <person name="Meyerdierks A."/>
            <person name="Storesund J.E."/>
            <person name="Kallscheuer N."/>
            <person name="Luecker S."/>
            <person name="Lage O.M."/>
            <person name="Pohl T."/>
            <person name="Merkel B.J."/>
            <person name="Hornburger P."/>
            <person name="Mueller R.-W."/>
            <person name="Bruemmer F."/>
            <person name="Labrenz M."/>
            <person name="Spormann A.M."/>
            <person name="Op den Camp H."/>
            <person name="Overmann J."/>
            <person name="Amann R."/>
            <person name="Jetten M.S.M."/>
            <person name="Mascher T."/>
            <person name="Medema M.H."/>
            <person name="Devos D.P."/>
            <person name="Kaster A.-K."/>
            <person name="Ovreas L."/>
            <person name="Rohde M."/>
            <person name="Galperin M.Y."/>
            <person name="Jogler C."/>
        </authorList>
    </citation>
    <scope>NUCLEOTIDE SEQUENCE [LARGE SCALE GENOMIC DNA]</scope>
    <source>
        <strain evidence="1 2">FC18</strain>
    </source>
</reference>
<protein>
    <recommendedName>
        <fullName evidence="3">PilZ domain protein</fullName>
    </recommendedName>
</protein>
<gene>
    <name evidence="1" type="ORF">MFFC18_20290</name>
</gene>
<dbReference type="KEGG" id="mff:MFFC18_20290"/>
<proteinExistence type="predicted"/>
<sequence length="203" mass="23116">MNERRKFHRIRSQHEPCIVVVDDVKFDGVLADESISGFKISDLALLMLPFNKPLSLNHRGETVPVRARNVDRDSDNTFVLGVVRSEILTPEQSCESQAMLINCYVQHGDATVICVPIRIESETQVLIQLWDGVQFRVHRSQLKPMTRIQRFEMLSSDQRCLAYTAAMYGFEEISAANSSRQVFEHEFGTYENCPVARALVAAR</sequence>
<name>A0A5B9P788_9BACT</name>